<reference evidence="1 2" key="1">
    <citation type="journal article" date="2012" name="Science">
        <title>The Paleozoic origin of enzymatic lignin decomposition reconstructed from 31 fungal genomes.</title>
        <authorList>
            <person name="Floudas D."/>
            <person name="Binder M."/>
            <person name="Riley R."/>
            <person name="Barry K."/>
            <person name="Blanchette R.A."/>
            <person name="Henrissat B."/>
            <person name="Martinez A.T."/>
            <person name="Otillar R."/>
            <person name="Spatafora J.W."/>
            <person name="Yadav J.S."/>
            <person name="Aerts A."/>
            <person name="Benoit I."/>
            <person name="Boyd A."/>
            <person name="Carlson A."/>
            <person name="Copeland A."/>
            <person name="Coutinho P.M."/>
            <person name="de Vries R.P."/>
            <person name="Ferreira P."/>
            <person name="Findley K."/>
            <person name="Foster B."/>
            <person name="Gaskell J."/>
            <person name="Glotzer D."/>
            <person name="Gorecki P."/>
            <person name="Heitman J."/>
            <person name="Hesse C."/>
            <person name="Hori C."/>
            <person name="Igarashi K."/>
            <person name="Jurgens J.A."/>
            <person name="Kallen N."/>
            <person name="Kersten P."/>
            <person name="Kohler A."/>
            <person name="Kuees U."/>
            <person name="Kumar T.K.A."/>
            <person name="Kuo A."/>
            <person name="LaButti K."/>
            <person name="Larrondo L.F."/>
            <person name="Lindquist E."/>
            <person name="Ling A."/>
            <person name="Lombard V."/>
            <person name="Lucas S."/>
            <person name="Lundell T."/>
            <person name="Martin R."/>
            <person name="McLaughlin D.J."/>
            <person name="Morgenstern I."/>
            <person name="Morin E."/>
            <person name="Murat C."/>
            <person name="Nagy L.G."/>
            <person name="Nolan M."/>
            <person name="Ohm R.A."/>
            <person name="Patyshakuliyeva A."/>
            <person name="Rokas A."/>
            <person name="Ruiz-Duenas F.J."/>
            <person name="Sabat G."/>
            <person name="Salamov A."/>
            <person name="Samejima M."/>
            <person name="Schmutz J."/>
            <person name="Slot J.C."/>
            <person name="St John F."/>
            <person name="Stenlid J."/>
            <person name="Sun H."/>
            <person name="Sun S."/>
            <person name="Syed K."/>
            <person name="Tsang A."/>
            <person name="Wiebenga A."/>
            <person name="Young D."/>
            <person name="Pisabarro A."/>
            <person name="Eastwood D.C."/>
            <person name="Martin F."/>
            <person name="Cullen D."/>
            <person name="Grigoriev I.V."/>
            <person name="Hibbett D.S."/>
        </authorList>
    </citation>
    <scope>NUCLEOTIDE SEQUENCE [LARGE SCALE GENOMIC DNA]</scope>
    <source>
        <strain evidence="1 2">MD-104</strain>
    </source>
</reference>
<accession>A0A2H3IZR0</accession>
<evidence type="ECO:0000313" key="2">
    <source>
        <dbReference type="Proteomes" id="UP000218811"/>
    </source>
</evidence>
<dbReference type="AlphaFoldDB" id="A0A2H3IZR0"/>
<proteinExistence type="predicted"/>
<dbReference type="OrthoDB" id="3353471at2759"/>
<dbReference type="SUPFAM" id="SSF52540">
    <property type="entry name" value="P-loop containing nucleoside triphosphate hydrolases"/>
    <property type="match status" value="1"/>
</dbReference>
<gene>
    <name evidence="1" type="ORF">WOLCODRAFT_80859</name>
</gene>
<organism evidence="1 2">
    <name type="scientific">Wolfiporia cocos (strain MD-104)</name>
    <name type="common">Brown rot fungus</name>
    <dbReference type="NCBI Taxonomy" id="742152"/>
    <lineage>
        <taxon>Eukaryota</taxon>
        <taxon>Fungi</taxon>
        <taxon>Dikarya</taxon>
        <taxon>Basidiomycota</taxon>
        <taxon>Agaricomycotina</taxon>
        <taxon>Agaricomycetes</taxon>
        <taxon>Polyporales</taxon>
        <taxon>Phaeolaceae</taxon>
        <taxon>Wolfiporia</taxon>
    </lineage>
</organism>
<dbReference type="Proteomes" id="UP000218811">
    <property type="component" value="Unassembled WGS sequence"/>
</dbReference>
<protein>
    <recommendedName>
        <fullName evidence="3">Helicase</fullName>
    </recommendedName>
</protein>
<dbReference type="OMA" id="EDANMRT"/>
<name>A0A2H3IZR0_WOLCO</name>
<dbReference type="EMBL" id="KB467854">
    <property type="protein sequence ID" value="PCH35462.1"/>
    <property type="molecule type" value="Genomic_DNA"/>
</dbReference>
<dbReference type="InterPro" id="IPR027417">
    <property type="entry name" value="P-loop_NTPase"/>
</dbReference>
<evidence type="ECO:0008006" key="3">
    <source>
        <dbReference type="Google" id="ProtNLM"/>
    </source>
</evidence>
<sequence length="65" mass="7155">MTINKAQGQSARYIGLHLHIPVFTHGQLYVALSRATPADHIKVVLTDNVADCSADNIVYHEVLLD</sequence>
<keyword evidence="2" id="KW-1185">Reference proteome</keyword>
<evidence type="ECO:0000313" key="1">
    <source>
        <dbReference type="EMBL" id="PCH35462.1"/>
    </source>
</evidence>
<dbReference type="STRING" id="742152.A0A2H3IZR0"/>